<proteinExistence type="predicted"/>
<dbReference type="PROSITE" id="PS50208">
    <property type="entry name" value="CASPASE_P20"/>
    <property type="match status" value="1"/>
</dbReference>
<name>A0A3P9D7D1_9CICH</name>
<evidence type="ECO:0000259" key="2">
    <source>
        <dbReference type="PROSITE" id="PS50208"/>
    </source>
</evidence>
<feature type="region of interest" description="Disordered" evidence="1">
    <location>
        <begin position="1"/>
        <end position="24"/>
    </location>
</feature>
<dbReference type="SUPFAM" id="SSF52129">
    <property type="entry name" value="Caspase-like"/>
    <property type="match status" value="1"/>
</dbReference>
<sequence>VGGPQPRPPGHEAGMEEIKTPDIQSSLNPAEEYKMCNKRRGLALIFNQEKFFGRLGLNDRVGTSVDRYNLKERYNSQLSTEERETLYLTQLCAKEHASTCLAAVAPFCGKNV</sequence>
<organism evidence="3 4">
    <name type="scientific">Maylandia zebra</name>
    <name type="common">zebra mbuna</name>
    <dbReference type="NCBI Taxonomy" id="106582"/>
    <lineage>
        <taxon>Eukaryota</taxon>
        <taxon>Metazoa</taxon>
        <taxon>Chordata</taxon>
        <taxon>Craniata</taxon>
        <taxon>Vertebrata</taxon>
        <taxon>Euteleostomi</taxon>
        <taxon>Actinopterygii</taxon>
        <taxon>Neopterygii</taxon>
        <taxon>Teleostei</taxon>
        <taxon>Neoteleostei</taxon>
        <taxon>Acanthomorphata</taxon>
        <taxon>Ovalentaria</taxon>
        <taxon>Cichlomorphae</taxon>
        <taxon>Cichliformes</taxon>
        <taxon>Cichlidae</taxon>
        <taxon>African cichlids</taxon>
        <taxon>Pseudocrenilabrinae</taxon>
        <taxon>Haplochromini</taxon>
        <taxon>Maylandia</taxon>
        <taxon>Maylandia zebra complex</taxon>
    </lineage>
</organism>
<accession>A0A3P9D7D1</accession>
<feature type="compositionally biased region" description="Basic and acidic residues" evidence="1">
    <location>
        <begin position="9"/>
        <end position="20"/>
    </location>
</feature>
<evidence type="ECO:0000313" key="3">
    <source>
        <dbReference type="Ensembl" id="ENSMZEP00005030468.1"/>
    </source>
</evidence>
<dbReference type="Proteomes" id="UP000265160">
    <property type="component" value="Unplaced"/>
</dbReference>
<feature type="domain" description="Caspase family p20" evidence="2">
    <location>
        <begin position="39"/>
        <end position="74"/>
    </location>
</feature>
<dbReference type="AlphaFoldDB" id="A0A3P9D7D1"/>
<evidence type="ECO:0000313" key="4">
    <source>
        <dbReference type="Proteomes" id="UP000265160"/>
    </source>
</evidence>
<reference evidence="3" key="2">
    <citation type="submission" date="2025-09" db="UniProtKB">
        <authorList>
            <consortium name="Ensembl"/>
        </authorList>
    </citation>
    <scope>IDENTIFICATION</scope>
</reference>
<dbReference type="GeneTree" id="ENSGT01040000242105"/>
<dbReference type="STRING" id="106582.ENSMZEP00005030468"/>
<dbReference type="Ensembl" id="ENSMZET00005031429.1">
    <property type="protein sequence ID" value="ENSMZEP00005030468.1"/>
    <property type="gene ID" value="ENSMZEG00005022701.1"/>
</dbReference>
<protein>
    <recommendedName>
        <fullName evidence="2">Caspase family p20 domain-containing protein</fullName>
    </recommendedName>
</protein>
<keyword evidence="4" id="KW-1185">Reference proteome</keyword>
<dbReference type="GO" id="GO:0004197">
    <property type="term" value="F:cysteine-type endopeptidase activity"/>
    <property type="evidence" value="ECO:0007669"/>
    <property type="project" value="InterPro"/>
</dbReference>
<dbReference type="Gene3D" id="3.40.50.1460">
    <property type="match status" value="1"/>
</dbReference>
<evidence type="ECO:0000256" key="1">
    <source>
        <dbReference type="SAM" id="MobiDB-lite"/>
    </source>
</evidence>
<reference evidence="3" key="1">
    <citation type="submission" date="2025-08" db="UniProtKB">
        <authorList>
            <consortium name="Ensembl"/>
        </authorList>
    </citation>
    <scope>IDENTIFICATION</scope>
</reference>
<dbReference type="InterPro" id="IPR001309">
    <property type="entry name" value="Pept_C14_p20"/>
</dbReference>
<dbReference type="GO" id="GO:0006508">
    <property type="term" value="P:proteolysis"/>
    <property type="evidence" value="ECO:0007669"/>
    <property type="project" value="InterPro"/>
</dbReference>
<dbReference type="InterPro" id="IPR029030">
    <property type="entry name" value="Caspase-like_dom_sf"/>
</dbReference>